<feature type="compositionally biased region" description="Low complexity" evidence="1">
    <location>
        <begin position="46"/>
        <end position="56"/>
    </location>
</feature>
<accession>A0A9P6D163</accession>
<dbReference type="OrthoDB" id="3044756at2759"/>
<evidence type="ECO:0000313" key="3">
    <source>
        <dbReference type="Proteomes" id="UP000807469"/>
    </source>
</evidence>
<keyword evidence="3" id="KW-1185">Reference proteome</keyword>
<dbReference type="Proteomes" id="UP000807469">
    <property type="component" value="Unassembled WGS sequence"/>
</dbReference>
<protein>
    <submittedName>
        <fullName evidence="2">Uncharacterized protein</fullName>
    </submittedName>
</protein>
<sequence length="254" mass="28245">MFWNKTVLAKSETYTINELIKMQKEAGEERDAYVELIIKPTTPIYSPVKSPTSPTSPKHRRAFSSPIGIKMPSSPPRFRASLSPSKSATFPEFNITTLSLSIRETAAKDRNHTLTAADFQRFVERCQAEALVELREIADKVAGLRRVYQGDVSMFVSLLDIMMGVVEGVRKAIANPGIRNINKNTVACIRALNGALGPYQNMSARQLEKTREGAATLMQEMLCGAVRALESVETFLGMENGQCEGFILNLRRTR</sequence>
<feature type="region of interest" description="Disordered" evidence="1">
    <location>
        <begin position="45"/>
        <end position="66"/>
    </location>
</feature>
<reference evidence="2" key="1">
    <citation type="submission" date="2020-11" db="EMBL/GenBank/DDBJ databases">
        <authorList>
            <consortium name="DOE Joint Genome Institute"/>
            <person name="Ahrendt S."/>
            <person name="Riley R."/>
            <person name="Andreopoulos W."/>
            <person name="Labutti K."/>
            <person name="Pangilinan J."/>
            <person name="Ruiz-Duenas F.J."/>
            <person name="Barrasa J.M."/>
            <person name="Sanchez-Garcia M."/>
            <person name="Camarero S."/>
            <person name="Miyauchi S."/>
            <person name="Serrano A."/>
            <person name="Linde D."/>
            <person name="Babiker R."/>
            <person name="Drula E."/>
            <person name="Ayuso-Fernandez I."/>
            <person name="Pacheco R."/>
            <person name="Padilla G."/>
            <person name="Ferreira P."/>
            <person name="Barriuso J."/>
            <person name="Kellner H."/>
            <person name="Castanera R."/>
            <person name="Alfaro M."/>
            <person name="Ramirez L."/>
            <person name="Pisabarro A.G."/>
            <person name="Kuo A."/>
            <person name="Tritt A."/>
            <person name="Lipzen A."/>
            <person name="He G."/>
            <person name="Yan M."/>
            <person name="Ng V."/>
            <person name="Cullen D."/>
            <person name="Martin F."/>
            <person name="Rosso M.-N."/>
            <person name="Henrissat B."/>
            <person name="Hibbett D."/>
            <person name="Martinez A.T."/>
            <person name="Grigoriev I.V."/>
        </authorList>
    </citation>
    <scope>NUCLEOTIDE SEQUENCE</scope>
    <source>
        <strain evidence="2">CIRM-BRFM 674</strain>
    </source>
</reference>
<organism evidence="2 3">
    <name type="scientific">Pholiota conissans</name>
    <dbReference type="NCBI Taxonomy" id="109636"/>
    <lineage>
        <taxon>Eukaryota</taxon>
        <taxon>Fungi</taxon>
        <taxon>Dikarya</taxon>
        <taxon>Basidiomycota</taxon>
        <taxon>Agaricomycotina</taxon>
        <taxon>Agaricomycetes</taxon>
        <taxon>Agaricomycetidae</taxon>
        <taxon>Agaricales</taxon>
        <taxon>Agaricineae</taxon>
        <taxon>Strophariaceae</taxon>
        <taxon>Pholiota</taxon>
    </lineage>
</organism>
<proteinExistence type="predicted"/>
<gene>
    <name evidence="2" type="ORF">BDN70DRAFT_695218</name>
</gene>
<dbReference type="AlphaFoldDB" id="A0A9P6D163"/>
<name>A0A9P6D163_9AGAR</name>
<dbReference type="EMBL" id="MU155214">
    <property type="protein sequence ID" value="KAF9479363.1"/>
    <property type="molecule type" value="Genomic_DNA"/>
</dbReference>
<evidence type="ECO:0000256" key="1">
    <source>
        <dbReference type="SAM" id="MobiDB-lite"/>
    </source>
</evidence>
<comment type="caution">
    <text evidence="2">The sequence shown here is derived from an EMBL/GenBank/DDBJ whole genome shotgun (WGS) entry which is preliminary data.</text>
</comment>
<evidence type="ECO:0000313" key="2">
    <source>
        <dbReference type="EMBL" id="KAF9479363.1"/>
    </source>
</evidence>